<feature type="chain" id="PRO_5032891960" description="Pectinesterase" evidence="15">
    <location>
        <begin position="51"/>
        <end position="609"/>
    </location>
</feature>
<feature type="non-terminal residue" evidence="17">
    <location>
        <position position="1"/>
    </location>
</feature>
<reference evidence="17" key="1">
    <citation type="submission" date="2017-07" db="EMBL/GenBank/DDBJ databases">
        <title>Taro Niue Genome Assembly and Annotation.</title>
        <authorList>
            <person name="Atibalentja N."/>
            <person name="Keating K."/>
            <person name="Fields C.J."/>
        </authorList>
    </citation>
    <scope>NUCLEOTIDE SEQUENCE</scope>
    <source>
        <strain evidence="17">Niue_2</strain>
        <tissue evidence="17">Leaf</tissue>
    </source>
</reference>
<dbReference type="OrthoDB" id="2019149at2759"/>
<comment type="catalytic activity">
    <reaction evidence="11 14">
        <text>[(1-&gt;4)-alpha-D-galacturonosyl methyl ester](n) + n H2O = [(1-&gt;4)-alpha-D-galacturonosyl](n) + n methanol + n H(+)</text>
        <dbReference type="Rhea" id="RHEA:22380"/>
        <dbReference type="Rhea" id="RHEA-COMP:14570"/>
        <dbReference type="Rhea" id="RHEA-COMP:14573"/>
        <dbReference type="ChEBI" id="CHEBI:15377"/>
        <dbReference type="ChEBI" id="CHEBI:15378"/>
        <dbReference type="ChEBI" id="CHEBI:17790"/>
        <dbReference type="ChEBI" id="CHEBI:140522"/>
        <dbReference type="ChEBI" id="CHEBI:140523"/>
        <dbReference type="EC" id="3.1.1.11"/>
    </reaction>
</comment>
<evidence type="ECO:0000256" key="8">
    <source>
        <dbReference type="ARBA" id="ARBA00023085"/>
    </source>
</evidence>
<evidence type="ECO:0000256" key="13">
    <source>
        <dbReference type="PROSITE-ProRule" id="PRU10040"/>
    </source>
</evidence>
<feature type="active site" evidence="13">
    <location>
        <position position="400"/>
    </location>
</feature>
<evidence type="ECO:0000256" key="12">
    <source>
        <dbReference type="ARBA" id="ARBA00057335"/>
    </source>
</evidence>
<dbReference type="Gene3D" id="2.160.20.10">
    <property type="entry name" value="Single-stranded right-handed beta-helix, Pectin lyase-like"/>
    <property type="match status" value="1"/>
</dbReference>
<keyword evidence="6 14" id="KW-0134">Cell wall</keyword>
<protein>
    <recommendedName>
        <fullName evidence="5 14">Pectinesterase</fullName>
        <ecNumber evidence="5 14">3.1.1.11</ecNumber>
    </recommendedName>
</protein>
<evidence type="ECO:0000256" key="3">
    <source>
        <dbReference type="ARBA" id="ARBA00006027"/>
    </source>
</evidence>
<dbReference type="InterPro" id="IPR035513">
    <property type="entry name" value="Invertase/methylesterase_inhib"/>
</dbReference>
<keyword evidence="14" id="KW-0961">Cell wall biogenesis/degradation</keyword>
<proteinExistence type="inferred from homology"/>
<dbReference type="PROSITE" id="PS00503">
    <property type="entry name" value="PECTINESTERASE_2"/>
    <property type="match status" value="1"/>
</dbReference>
<evidence type="ECO:0000256" key="5">
    <source>
        <dbReference type="ARBA" id="ARBA00013229"/>
    </source>
</evidence>
<evidence type="ECO:0000256" key="2">
    <source>
        <dbReference type="ARBA" id="ARBA00005184"/>
    </source>
</evidence>
<gene>
    <name evidence="17" type="ORF">Taro_018495</name>
</gene>
<evidence type="ECO:0000256" key="6">
    <source>
        <dbReference type="ARBA" id="ARBA00022512"/>
    </source>
</evidence>
<evidence type="ECO:0000256" key="7">
    <source>
        <dbReference type="ARBA" id="ARBA00022801"/>
    </source>
</evidence>
<dbReference type="GO" id="GO:0030599">
    <property type="term" value="F:pectinesterase activity"/>
    <property type="evidence" value="ECO:0007669"/>
    <property type="project" value="UniProtKB-UniRule"/>
</dbReference>
<comment type="similarity">
    <text evidence="3">In the N-terminal section; belongs to the PMEI family.</text>
</comment>
<evidence type="ECO:0000256" key="4">
    <source>
        <dbReference type="ARBA" id="ARBA00007786"/>
    </source>
</evidence>
<dbReference type="InterPro" id="IPR000070">
    <property type="entry name" value="Pectinesterase_cat"/>
</dbReference>
<dbReference type="PANTHER" id="PTHR31707">
    <property type="entry name" value="PECTINESTERASE"/>
    <property type="match status" value="1"/>
</dbReference>
<evidence type="ECO:0000256" key="1">
    <source>
        <dbReference type="ARBA" id="ARBA00004191"/>
    </source>
</evidence>
<dbReference type="Pfam" id="PF04043">
    <property type="entry name" value="PMEI"/>
    <property type="match status" value="1"/>
</dbReference>
<dbReference type="InterPro" id="IPR018040">
    <property type="entry name" value="Pectinesterase_Tyr_AS"/>
</dbReference>
<organism evidence="17 18">
    <name type="scientific">Colocasia esculenta</name>
    <name type="common">Wild taro</name>
    <name type="synonym">Arum esculentum</name>
    <dbReference type="NCBI Taxonomy" id="4460"/>
    <lineage>
        <taxon>Eukaryota</taxon>
        <taxon>Viridiplantae</taxon>
        <taxon>Streptophyta</taxon>
        <taxon>Embryophyta</taxon>
        <taxon>Tracheophyta</taxon>
        <taxon>Spermatophyta</taxon>
        <taxon>Magnoliopsida</taxon>
        <taxon>Liliopsida</taxon>
        <taxon>Araceae</taxon>
        <taxon>Aroideae</taxon>
        <taxon>Colocasieae</taxon>
        <taxon>Colocasia</taxon>
    </lineage>
</organism>
<evidence type="ECO:0000256" key="11">
    <source>
        <dbReference type="ARBA" id="ARBA00047928"/>
    </source>
</evidence>
<evidence type="ECO:0000259" key="16">
    <source>
        <dbReference type="SMART" id="SM00856"/>
    </source>
</evidence>
<evidence type="ECO:0000256" key="15">
    <source>
        <dbReference type="SAM" id="SignalP"/>
    </source>
</evidence>
<evidence type="ECO:0000256" key="10">
    <source>
        <dbReference type="ARBA" id="ARBA00023180"/>
    </source>
</evidence>
<dbReference type="EC" id="3.1.1.11" evidence="5 14"/>
<feature type="domain" description="Pectinesterase inhibitor" evidence="16">
    <location>
        <begin position="48"/>
        <end position="197"/>
    </location>
</feature>
<dbReference type="NCBIfam" id="TIGR01614">
    <property type="entry name" value="PME_inhib"/>
    <property type="match status" value="1"/>
</dbReference>
<comment type="function">
    <text evidence="12 14">Acts in the modification of cell walls via demethylesterification of cell wall pectin.</text>
</comment>
<sequence>LLLVNEDRHRVLDTKQCPHPSSASSQSPHMASLLPLLSLLFLLSLSPASTSIVEQACNATRFPESCTSSLAKSPSVPPDVTPTDVVLAAISVSAQNLKRVQSMVRSILNASPPNANRTNIANICIQILGYSEQRLARTADALPQGRIKDARAWGGAALLYQNDCFGGLSFVNTTKQVDDTMRFITSLTQLTSNAISMLASYERFGNDTFKWAPPQTERDGYWGDDAVAGGGAQGGTFKGCFPSDSSVPNAKVCKDGGNGCYHTVQEAVNAAPDNGRERFVIYIKEGVYDETVRIPFEKTNVVFLGDGMGKTIITGSLNVGLLGLNTYNTPTVAVAGDGFMAKRLTIENSAGPGAQQAVAFMSDSDLSMLEEVELLGHQDTLYAHGLRQFYKSCRIAGTVDFIFGNAAAVFQDCLIIVRPRQLNPEMGETNTVTAHGRTDPAQSTGYVFQNCLVNGTADYMALYRQNPAVHNNYLGRPWKEYSRTVFIRCNLGELIRPEGWLPWREDFALKTLFYGEFQSTGPGGDPAVRVAWSNQIPAAHVGVYAAPSFIQWIPMRACRSRPSLAPAPAPSRAPEGFPIPNGGPGRSAMLAAAAWAAASTAHLMWVLFV</sequence>
<evidence type="ECO:0000313" key="18">
    <source>
        <dbReference type="Proteomes" id="UP000652761"/>
    </source>
</evidence>
<dbReference type="AlphaFoldDB" id="A0A843UIV0"/>
<keyword evidence="7 14" id="KW-0378">Hydrolase</keyword>
<keyword evidence="14" id="KW-0964">Secreted</keyword>
<comment type="pathway">
    <text evidence="2 14">Glycan metabolism; pectin degradation; 2-dehydro-3-deoxy-D-gluconate from pectin: step 1/5.</text>
</comment>
<evidence type="ECO:0000256" key="9">
    <source>
        <dbReference type="ARBA" id="ARBA00023157"/>
    </source>
</evidence>
<name>A0A843UIV0_COLES</name>
<dbReference type="InterPro" id="IPR011050">
    <property type="entry name" value="Pectin_lyase_fold/virulence"/>
</dbReference>
<dbReference type="SMART" id="SM00856">
    <property type="entry name" value="PMEI"/>
    <property type="match status" value="1"/>
</dbReference>
<keyword evidence="15" id="KW-0732">Signal</keyword>
<comment type="subcellular location">
    <subcellularLocation>
        <location evidence="1 14">Secreted</location>
        <location evidence="1 14">Cell wall</location>
    </subcellularLocation>
</comment>
<dbReference type="Gene3D" id="1.20.140.40">
    <property type="entry name" value="Invertase/pectin methylesterase inhibitor family protein"/>
    <property type="match status" value="1"/>
</dbReference>
<dbReference type="SUPFAM" id="SSF51126">
    <property type="entry name" value="Pectin lyase-like"/>
    <property type="match status" value="1"/>
</dbReference>
<keyword evidence="18" id="KW-1185">Reference proteome</keyword>
<dbReference type="UniPathway" id="UPA00545">
    <property type="reaction ID" value="UER00823"/>
</dbReference>
<dbReference type="FunFam" id="1.20.140.40:FF:000021">
    <property type="entry name" value="Probable pectinesterase/pectinesterase inhibitor 51"/>
    <property type="match status" value="1"/>
</dbReference>
<accession>A0A843UIV0</accession>
<evidence type="ECO:0000313" key="17">
    <source>
        <dbReference type="EMBL" id="MQL85972.1"/>
    </source>
</evidence>
<evidence type="ECO:0000256" key="14">
    <source>
        <dbReference type="RuleBase" id="RU000589"/>
    </source>
</evidence>
<comment type="caution">
    <text evidence="17">The sequence shown here is derived from an EMBL/GenBank/DDBJ whole genome shotgun (WGS) entry which is preliminary data.</text>
</comment>
<feature type="signal peptide" evidence="15">
    <location>
        <begin position="1"/>
        <end position="50"/>
    </location>
</feature>
<keyword evidence="8 14" id="KW-0063">Aspartyl esterase</keyword>
<dbReference type="GO" id="GO:0045490">
    <property type="term" value="P:pectin catabolic process"/>
    <property type="evidence" value="ECO:0007669"/>
    <property type="project" value="UniProtKB-UniRule"/>
</dbReference>
<dbReference type="Proteomes" id="UP000652761">
    <property type="component" value="Unassembled WGS sequence"/>
</dbReference>
<dbReference type="InterPro" id="IPR006501">
    <property type="entry name" value="Pectinesterase_inhib_dom"/>
</dbReference>
<comment type="similarity">
    <text evidence="4">In the C-terminal section; belongs to the pectinesterase family.</text>
</comment>
<dbReference type="InterPro" id="IPR012334">
    <property type="entry name" value="Pectin_lyas_fold"/>
</dbReference>
<keyword evidence="10" id="KW-0325">Glycoprotein</keyword>
<dbReference type="PROSITE" id="PS00800">
    <property type="entry name" value="PECTINESTERASE_1"/>
    <property type="match status" value="1"/>
</dbReference>
<dbReference type="Pfam" id="PF01095">
    <property type="entry name" value="Pectinesterase"/>
    <property type="match status" value="1"/>
</dbReference>
<dbReference type="CDD" id="cd15798">
    <property type="entry name" value="PMEI-like_3"/>
    <property type="match status" value="1"/>
</dbReference>
<dbReference type="GO" id="GO:0042545">
    <property type="term" value="P:cell wall modification"/>
    <property type="evidence" value="ECO:0007669"/>
    <property type="project" value="UniProtKB-UniRule"/>
</dbReference>
<keyword evidence="9" id="KW-1015">Disulfide bond</keyword>
<dbReference type="FunFam" id="2.160.20.10:FF:000029">
    <property type="entry name" value="Pectinesterase 4"/>
    <property type="match status" value="1"/>
</dbReference>
<dbReference type="GO" id="GO:0004857">
    <property type="term" value="F:enzyme inhibitor activity"/>
    <property type="evidence" value="ECO:0007669"/>
    <property type="project" value="InterPro"/>
</dbReference>
<dbReference type="InterPro" id="IPR033131">
    <property type="entry name" value="Pectinesterase_Asp_AS"/>
</dbReference>
<dbReference type="SUPFAM" id="SSF101148">
    <property type="entry name" value="Plant invertase/pectin methylesterase inhibitor"/>
    <property type="match status" value="1"/>
</dbReference>
<dbReference type="EMBL" id="NMUH01000862">
    <property type="protein sequence ID" value="MQL85972.1"/>
    <property type="molecule type" value="Genomic_DNA"/>
</dbReference>